<dbReference type="PANTHER" id="PTHR19854:SF15">
    <property type="entry name" value="TRANSDUCIN BETA-LIKE PROTEIN 3"/>
    <property type="match status" value="1"/>
</dbReference>
<evidence type="ECO:0000313" key="5">
    <source>
        <dbReference type="Proteomes" id="UP000887116"/>
    </source>
</evidence>
<dbReference type="GO" id="GO:0034511">
    <property type="term" value="F:U3 snoRNA binding"/>
    <property type="evidence" value="ECO:0007669"/>
    <property type="project" value="TreeGrafter"/>
</dbReference>
<dbReference type="SMART" id="SM00320">
    <property type="entry name" value="WD40"/>
    <property type="match status" value="7"/>
</dbReference>
<dbReference type="PROSITE" id="PS00678">
    <property type="entry name" value="WD_REPEATS_1"/>
    <property type="match status" value="2"/>
</dbReference>
<dbReference type="Gene3D" id="2.130.10.10">
    <property type="entry name" value="YVTN repeat-like/Quinoprotein amine dehydrogenase"/>
    <property type="match status" value="2"/>
</dbReference>
<evidence type="ECO:0000256" key="2">
    <source>
        <dbReference type="ARBA" id="ARBA00022737"/>
    </source>
</evidence>
<proteinExistence type="predicted"/>
<dbReference type="InterPro" id="IPR019775">
    <property type="entry name" value="WD40_repeat_CS"/>
</dbReference>
<reference evidence="4" key="1">
    <citation type="submission" date="2020-07" db="EMBL/GenBank/DDBJ databases">
        <title>Multicomponent nature underlies the extraordinary mechanical properties of spider dragline silk.</title>
        <authorList>
            <person name="Kono N."/>
            <person name="Nakamura H."/>
            <person name="Mori M."/>
            <person name="Yoshida Y."/>
            <person name="Ohtoshi R."/>
            <person name="Malay A.D."/>
            <person name="Moran D.A.P."/>
            <person name="Tomita M."/>
            <person name="Numata K."/>
            <person name="Arakawa K."/>
        </authorList>
    </citation>
    <scope>NUCLEOTIDE SEQUENCE</scope>
</reference>
<dbReference type="InterPro" id="IPR015943">
    <property type="entry name" value="WD40/YVTN_repeat-like_dom_sf"/>
</dbReference>
<dbReference type="PROSITE" id="PS50294">
    <property type="entry name" value="WD_REPEATS_REGION"/>
    <property type="match status" value="2"/>
</dbReference>
<dbReference type="InterPro" id="IPR020472">
    <property type="entry name" value="WD40_PAC1"/>
</dbReference>
<keyword evidence="5" id="KW-1185">Reference proteome</keyword>
<dbReference type="GO" id="GO:0005730">
    <property type="term" value="C:nucleolus"/>
    <property type="evidence" value="ECO:0007669"/>
    <property type="project" value="TreeGrafter"/>
</dbReference>
<dbReference type="InterPro" id="IPR001680">
    <property type="entry name" value="WD40_rpt"/>
</dbReference>
<evidence type="ECO:0000256" key="3">
    <source>
        <dbReference type="PROSITE-ProRule" id="PRU00221"/>
    </source>
</evidence>
<dbReference type="OrthoDB" id="5414888at2759"/>
<dbReference type="PANTHER" id="PTHR19854">
    <property type="entry name" value="TRANSDUCIN BETA-LIKE 3"/>
    <property type="match status" value="1"/>
</dbReference>
<feature type="repeat" description="WD" evidence="3">
    <location>
        <begin position="189"/>
        <end position="230"/>
    </location>
</feature>
<accession>A0A8X6HLX2</accession>
<dbReference type="GO" id="GO:0000480">
    <property type="term" value="P:endonucleolytic cleavage in 5'-ETS of tricistronic rRNA transcript (SSU-rRNA, 5.8S rRNA, LSU-rRNA)"/>
    <property type="evidence" value="ECO:0007669"/>
    <property type="project" value="TreeGrafter"/>
</dbReference>
<organism evidence="4 5">
    <name type="scientific">Trichonephila clavata</name>
    <name type="common">Joro spider</name>
    <name type="synonym">Nephila clavata</name>
    <dbReference type="NCBI Taxonomy" id="2740835"/>
    <lineage>
        <taxon>Eukaryota</taxon>
        <taxon>Metazoa</taxon>
        <taxon>Ecdysozoa</taxon>
        <taxon>Arthropoda</taxon>
        <taxon>Chelicerata</taxon>
        <taxon>Arachnida</taxon>
        <taxon>Araneae</taxon>
        <taxon>Araneomorphae</taxon>
        <taxon>Entelegynae</taxon>
        <taxon>Araneoidea</taxon>
        <taxon>Nephilidae</taxon>
        <taxon>Trichonephila</taxon>
    </lineage>
</organism>
<dbReference type="AlphaFoldDB" id="A0A8X6HLX2"/>
<evidence type="ECO:0000256" key="1">
    <source>
        <dbReference type="ARBA" id="ARBA00022574"/>
    </source>
</evidence>
<protein>
    <submittedName>
        <fullName evidence="4">Transducin beta-like protein 3</fullName>
    </submittedName>
</protein>
<dbReference type="InterPro" id="IPR036322">
    <property type="entry name" value="WD40_repeat_dom_sf"/>
</dbReference>
<keyword evidence="2" id="KW-0677">Repeat</keyword>
<dbReference type="PRINTS" id="PR00320">
    <property type="entry name" value="GPROTEINBRPT"/>
</dbReference>
<dbReference type="EMBL" id="BMAO01023492">
    <property type="protein sequence ID" value="GFQ89049.1"/>
    <property type="molecule type" value="Genomic_DNA"/>
</dbReference>
<dbReference type="GO" id="GO:0030686">
    <property type="term" value="C:90S preribosome"/>
    <property type="evidence" value="ECO:0007669"/>
    <property type="project" value="TreeGrafter"/>
</dbReference>
<feature type="repeat" description="WD" evidence="3">
    <location>
        <begin position="103"/>
        <end position="136"/>
    </location>
</feature>
<dbReference type="SUPFAM" id="SSF50978">
    <property type="entry name" value="WD40 repeat-like"/>
    <property type="match status" value="1"/>
</dbReference>
<dbReference type="Pfam" id="PF00400">
    <property type="entry name" value="WD40"/>
    <property type="match status" value="4"/>
</dbReference>
<dbReference type="PROSITE" id="PS50082">
    <property type="entry name" value="WD_REPEATS_2"/>
    <property type="match status" value="2"/>
</dbReference>
<gene>
    <name evidence="4" type="primary">TBL3</name>
    <name evidence="4" type="ORF">TNCT_43161</name>
</gene>
<evidence type="ECO:0000313" key="4">
    <source>
        <dbReference type="EMBL" id="GFQ89049.1"/>
    </source>
</evidence>
<dbReference type="Proteomes" id="UP000887116">
    <property type="component" value="Unassembled WGS sequence"/>
</dbReference>
<sequence length="475" mass="52711">MSKKRTLEFKENFEVSGKCEAFYTAGKIQITKNGQSVLSICDGNLRCFQVDDGKVTDAVERFEGEEVISFLLAEDDETLVTATKNGFMRQWHLSTKILQKGWKSGHIGSVSCMAFDSTTTLLATGGSDSTVKVWDIIRKYITHNLKGGQGVYSKVCLQNTGSDYFVFGAADDYEIHVWSLNNSQHVAALQGHCSTVTDMIFLKENTQMMSCSRDKVVNLWDITSLKLLKTIPVYETIESCFLIPEKLTVPDVTFNSNDTYFITAGEKGVVKIWSTLCGQCVFKQAESSIALTEDSNYQGSLIIQAFYVPSLQAIAVVTYEFNIILYHLENFTIKDQFVGYIDDVLNIKYAGPKDDRIAVATNSSQIKIFHLPSFSFQTLKGHNDIVLSVDVFPKHKEILVSGSKEAVTILFRAPVLRIPVVFRAPVLRIPVSFGFQCSGFQFRFGLHSRSGPAVSSSGFLSGTVSLLGVFIYSPA</sequence>
<comment type="caution">
    <text evidence="4">The sequence shown here is derived from an EMBL/GenBank/DDBJ whole genome shotgun (WGS) entry which is preliminary data.</text>
</comment>
<name>A0A8X6HLX2_TRICU</name>
<dbReference type="GO" id="GO:0000472">
    <property type="term" value="P:endonucleolytic cleavage to generate mature 5'-end of SSU-rRNA from (SSU-rRNA, 5.8S rRNA, LSU-rRNA)"/>
    <property type="evidence" value="ECO:0007669"/>
    <property type="project" value="TreeGrafter"/>
</dbReference>
<keyword evidence="1 3" id="KW-0853">WD repeat</keyword>